<dbReference type="KEGG" id="trl:A3L10_02665"/>
<dbReference type="AlphaFoldDB" id="A0A2Z2MZJ7"/>
<proteinExistence type="predicted"/>
<sequence length="59" mass="6650">MKRWALIIALILVLSLVPGWAVKPAVAGITEETIYPTDDVYVYEKYPDSNENKALMLIL</sequence>
<dbReference type="Proteomes" id="UP000250085">
    <property type="component" value="Chromosome"/>
</dbReference>
<reference evidence="1 2" key="1">
    <citation type="submission" date="2016-04" db="EMBL/GenBank/DDBJ databases">
        <title>Complete genome sequence of Thermococcus radiotolerans type strain EJ2.</title>
        <authorList>
            <person name="Oger P.M."/>
        </authorList>
    </citation>
    <scope>NUCLEOTIDE SEQUENCE [LARGE SCALE GENOMIC DNA]</scope>
    <source>
        <strain evidence="1 2">EJ2</strain>
    </source>
</reference>
<dbReference type="EMBL" id="CP015106">
    <property type="protein sequence ID" value="ASJ14087.1"/>
    <property type="molecule type" value="Genomic_DNA"/>
</dbReference>
<gene>
    <name evidence="1" type="ORF">A3L10_02665</name>
</gene>
<evidence type="ECO:0000313" key="1">
    <source>
        <dbReference type="EMBL" id="ASJ14087.1"/>
    </source>
</evidence>
<organism evidence="1 2">
    <name type="scientific">Thermococcus radiotolerans</name>
    <dbReference type="NCBI Taxonomy" id="187880"/>
    <lineage>
        <taxon>Archaea</taxon>
        <taxon>Methanobacteriati</taxon>
        <taxon>Methanobacteriota</taxon>
        <taxon>Thermococci</taxon>
        <taxon>Thermococcales</taxon>
        <taxon>Thermococcaceae</taxon>
        <taxon>Thermococcus</taxon>
    </lineage>
</organism>
<protein>
    <submittedName>
        <fullName evidence="1">Uncharacterized protein</fullName>
    </submittedName>
</protein>
<accession>A0A2Z2MZJ7</accession>
<name>A0A2Z2MZJ7_9EURY</name>
<keyword evidence="2" id="KW-1185">Reference proteome</keyword>
<evidence type="ECO:0000313" key="2">
    <source>
        <dbReference type="Proteomes" id="UP000250085"/>
    </source>
</evidence>